<evidence type="ECO:0000259" key="8">
    <source>
        <dbReference type="Pfam" id="PF00535"/>
    </source>
</evidence>
<sequence length="310" mass="35495">MKKISVISPCFNEEQNVEELYRRVKYEFDKLDGYCYEHIFIDNASTDSTVDILKNIALNDNNVKIIVNSRNFGPVRSPQHGLLQGDGDATLFMVSDLQDPPELIPEFIKKWEDGNELVIGVKNESAESPAMFFIRKCYYNLISKLSETKLENNFYGFGLYDKKIINILRDIPDPYPYLRGLLMEVGFNVAKIAYLQPKRYRGITKNNFLSLYDMAMLGICSHSKVPLHIATISGFILSFISLMIAITYLIIKMVYWDDFPMGTAPILIGMFFLGSVQLFFIGLVGEYVGFIATKTSKFPLVIEKERINFK</sequence>
<dbReference type="CDD" id="cd04187">
    <property type="entry name" value="DPM1_like_bac"/>
    <property type="match status" value="1"/>
</dbReference>
<evidence type="ECO:0000256" key="1">
    <source>
        <dbReference type="ARBA" id="ARBA00004141"/>
    </source>
</evidence>
<evidence type="ECO:0000313" key="9">
    <source>
        <dbReference type="EMBL" id="PNI04322.1"/>
    </source>
</evidence>
<evidence type="ECO:0000256" key="7">
    <source>
        <dbReference type="SAM" id="Phobius"/>
    </source>
</evidence>
<dbReference type="Gene3D" id="3.90.550.10">
    <property type="entry name" value="Spore Coat Polysaccharide Biosynthesis Protein SpsA, Chain A"/>
    <property type="match status" value="1"/>
</dbReference>
<comment type="subcellular location">
    <subcellularLocation>
        <location evidence="1">Membrane</location>
        <topology evidence="1">Multi-pass membrane protein</topology>
    </subcellularLocation>
</comment>
<keyword evidence="5 7" id="KW-1133">Transmembrane helix</keyword>
<keyword evidence="6 7" id="KW-0472">Membrane</keyword>
<evidence type="ECO:0000256" key="6">
    <source>
        <dbReference type="ARBA" id="ARBA00023136"/>
    </source>
</evidence>
<dbReference type="AlphaFoldDB" id="A0A2J8I1A1"/>
<gene>
    <name evidence="9" type="ORF">C1N32_12890</name>
</gene>
<dbReference type="OrthoDB" id="9811884at2"/>
<reference evidence="9 10" key="1">
    <citation type="submission" date="2018-01" db="EMBL/GenBank/DDBJ databases">
        <title>Draft genome sequences of six Vibrio diazotrophicus strains isolated from deep-sea sediments of the Baltic Sea.</title>
        <authorList>
            <person name="Castillo D."/>
            <person name="Vandieken V."/>
            <person name="Chiang O."/>
            <person name="Middelboe M."/>
        </authorList>
    </citation>
    <scope>NUCLEOTIDE SEQUENCE [LARGE SCALE GENOMIC DNA]</scope>
    <source>
        <strain evidence="9 10">60.27F</strain>
    </source>
</reference>
<dbReference type="SUPFAM" id="SSF53448">
    <property type="entry name" value="Nucleotide-diphospho-sugar transferases"/>
    <property type="match status" value="1"/>
</dbReference>
<proteinExistence type="predicted"/>
<dbReference type="PANTHER" id="PTHR48090:SF1">
    <property type="entry name" value="PROPHAGE BACTOPRENOL GLUCOSYL TRANSFERASE HOMOLOG"/>
    <property type="match status" value="1"/>
</dbReference>
<evidence type="ECO:0000256" key="5">
    <source>
        <dbReference type="ARBA" id="ARBA00022989"/>
    </source>
</evidence>
<name>A0A2J8I1A1_VIBDI</name>
<accession>A0A2J8I1A1</accession>
<evidence type="ECO:0000256" key="4">
    <source>
        <dbReference type="ARBA" id="ARBA00022692"/>
    </source>
</evidence>
<comment type="caution">
    <text evidence="9">The sequence shown here is derived from an EMBL/GenBank/DDBJ whole genome shotgun (WGS) entry which is preliminary data.</text>
</comment>
<dbReference type="Pfam" id="PF00535">
    <property type="entry name" value="Glycos_transf_2"/>
    <property type="match status" value="1"/>
</dbReference>
<keyword evidence="3 9" id="KW-0808">Transferase</keyword>
<keyword evidence="2" id="KW-0328">Glycosyltransferase</keyword>
<dbReference type="EMBL" id="POSK01000008">
    <property type="protein sequence ID" value="PNI04322.1"/>
    <property type="molecule type" value="Genomic_DNA"/>
</dbReference>
<evidence type="ECO:0000256" key="3">
    <source>
        <dbReference type="ARBA" id="ARBA00022679"/>
    </source>
</evidence>
<evidence type="ECO:0000256" key="2">
    <source>
        <dbReference type="ARBA" id="ARBA00022676"/>
    </source>
</evidence>
<keyword evidence="4 7" id="KW-0812">Transmembrane</keyword>
<protein>
    <submittedName>
        <fullName evidence="9">Glycosyltransferase</fullName>
    </submittedName>
</protein>
<dbReference type="InterPro" id="IPR029044">
    <property type="entry name" value="Nucleotide-diphossugar_trans"/>
</dbReference>
<dbReference type="InterPro" id="IPR050256">
    <property type="entry name" value="Glycosyltransferase_2"/>
</dbReference>
<dbReference type="RefSeq" id="WP_102966405.1">
    <property type="nucleotide sequence ID" value="NZ_POSK01000008.1"/>
</dbReference>
<dbReference type="PANTHER" id="PTHR48090">
    <property type="entry name" value="UNDECAPRENYL-PHOSPHATE 4-DEOXY-4-FORMAMIDO-L-ARABINOSE TRANSFERASE-RELATED"/>
    <property type="match status" value="1"/>
</dbReference>
<dbReference type="GO" id="GO:0016757">
    <property type="term" value="F:glycosyltransferase activity"/>
    <property type="evidence" value="ECO:0007669"/>
    <property type="project" value="UniProtKB-KW"/>
</dbReference>
<feature type="transmembrane region" description="Helical" evidence="7">
    <location>
        <begin position="263"/>
        <end position="288"/>
    </location>
</feature>
<feature type="domain" description="Glycosyltransferase 2-like" evidence="8">
    <location>
        <begin position="5"/>
        <end position="122"/>
    </location>
</feature>
<organism evidence="9 10">
    <name type="scientific">Vibrio diazotrophicus</name>
    <dbReference type="NCBI Taxonomy" id="685"/>
    <lineage>
        <taxon>Bacteria</taxon>
        <taxon>Pseudomonadati</taxon>
        <taxon>Pseudomonadota</taxon>
        <taxon>Gammaproteobacteria</taxon>
        <taxon>Vibrionales</taxon>
        <taxon>Vibrionaceae</taxon>
        <taxon>Vibrio</taxon>
    </lineage>
</organism>
<dbReference type="InterPro" id="IPR001173">
    <property type="entry name" value="Glyco_trans_2-like"/>
</dbReference>
<feature type="transmembrane region" description="Helical" evidence="7">
    <location>
        <begin position="225"/>
        <end position="251"/>
    </location>
</feature>
<dbReference type="Proteomes" id="UP000236449">
    <property type="component" value="Unassembled WGS sequence"/>
</dbReference>
<dbReference type="GO" id="GO:0005886">
    <property type="term" value="C:plasma membrane"/>
    <property type="evidence" value="ECO:0007669"/>
    <property type="project" value="TreeGrafter"/>
</dbReference>
<evidence type="ECO:0000313" key="10">
    <source>
        <dbReference type="Proteomes" id="UP000236449"/>
    </source>
</evidence>